<sequence length="302" mass="34192">MQQLDDQARPPFSPEVEQLLKAFHAQTPIRAWSMIITIFGDCVMPRGGTLWLGSLTRIMEAIDIGPGVVRTAMSRLAADNWLDRSKVGRNSYYRLTDKGAETFKGATRRIYFETTRSWDGQWIIGFLASGSDRATRREELLGRGYGAIAPNVVVRPYTGVLPDSDPQNCVFSTIDGLGPNAWTLAEQGWPLEKISEGYHEFLEHYRAIDEALVSGQSFSQLESLIIRIMLIHDFRRLVLRDPLLPPSALPKNWPGDAARQLSARIYHRVMEASEMWLDSRAEGEYGPLPAPDFDFYRRFNAL</sequence>
<feature type="domain" description="Transcriptional repressor PaaX-like N-terminal" evidence="1">
    <location>
        <begin position="30"/>
        <end position="99"/>
    </location>
</feature>
<dbReference type="Proteomes" id="UP000219439">
    <property type="component" value="Unassembled WGS sequence"/>
</dbReference>
<organism evidence="3 4">
    <name type="scientific">Cohaesibacter gelatinilyticus</name>
    <dbReference type="NCBI Taxonomy" id="372072"/>
    <lineage>
        <taxon>Bacteria</taxon>
        <taxon>Pseudomonadati</taxon>
        <taxon>Pseudomonadota</taxon>
        <taxon>Alphaproteobacteria</taxon>
        <taxon>Hyphomicrobiales</taxon>
        <taxon>Cohaesibacteraceae</taxon>
    </lineage>
</organism>
<dbReference type="PIRSF" id="PIRSF020623">
    <property type="entry name" value="PaaX"/>
    <property type="match status" value="1"/>
</dbReference>
<dbReference type="AlphaFoldDB" id="A0A285NCV8"/>
<evidence type="ECO:0000259" key="2">
    <source>
        <dbReference type="Pfam" id="PF08223"/>
    </source>
</evidence>
<dbReference type="GO" id="GO:0006351">
    <property type="term" value="P:DNA-templated transcription"/>
    <property type="evidence" value="ECO:0007669"/>
    <property type="project" value="InterPro"/>
</dbReference>
<feature type="domain" description="Transcriptional repressor PaaX-like C-terminal" evidence="2">
    <location>
        <begin position="189"/>
        <end position="278"/>
    </location>
</feature>
<evidence type="ECO:0000313" key="4">
    <source>
        <dbReference type="Proteomes" id="UP000219439"/>
    </source>
</evidence>
<dbReference type="SUPFAM" id="SSF46785">
    <property type="entry name" value="Winged helix' DNA-binding domain"/>
    <property type="match status" value="1"/>
</dbReference>
<evidence type="ECO:0000259" key="1">
    <source>
        <dbReference type="Pfam" id="PF07848"/>
    </source>
</evidence>
<accession>A0A285NCV8</accession>
<protein>
    <submittedName>
        <fullName evidence="3">Transcriptional regulator, PaaX family</fullName>
    </submittedName>
</protein>
<dbReference type="InterPro" id="IPR013225">
    <property type="entry name" value="PaaX_C"/>
</dbReference>
<proteinExistence type="predicted"/>
<dbReference type="PANTHER" id="PTHR30319:SF1">
    <property type="entry name" value="TRANSCRIPTIONAL REPRESSOR PAAX"/>
    <property type="match status" value="1"/>
</dbReference>
<name>A0A285NCV8_9HYPH</name>
<dbReference type="InterPro" id="IPR012906">
    <property type="entry name" value="PaaX-like_N"/>
</dbReference>
<dbReference type="OrthoDB" id="2270427at2"/>
<dbReference type="InterPro" id="IPR011965">
    <property type="entry name" value="PaaX_trns_reg"/>
</dbReference>
<reference evidence="3 4" key="1">
    <citation type="submission" date="2017-09" db="EMBL/GenBank/DDBJ databases">
        <authorList>
            <person name="Ehlers B."/>
            <person name="Leendertz F.H."/>
        </authorList>
    </citation>
    <scope>NUCLEOTIDE SEQUENCE [LARGE SCALE GENOMIC DNA]</scope>
    <source>
        <strain evidence="3 4">DSM 18289</strain>
    </source>
</reference>
<gene>
    <name evidence="3" type="ORF">SAMN06265368_0813</name>
</gene>
<dbReference type="Pfam" id="PF07848">
    <property type="entry name" value="PaaX"/>
    <property type="match status" value="1"/>
</dbReference>
<evidence type="ECO:0000313" key="3">
    <source>
        <dbReference type="EMBL" id="SNZ07295.1"/>
    </source>
</evidence>
<dbReference type="InterPro" id="IPR036388">
    <property type="entry name" value="WH-like_DNA-bd_sf"/>
</dbReference>
<dbReference type="Gene3D" id="1.10.10.10">
    <property type="entry name" value="Winged helix-like DNA-binding domain superfamily/Winged helix DNA-binding domain"/>
    <property type="match status" value="1"/>
</dbReference>
<dbReference type="RefSeq" id="WP_097152099.1">
    <property type="nucleotide sequence ID" value="NZ_OBEL01000001.1"/>
</dbReference>
<dbReference type="Gene3D" id="1.20.58.1460">
    <property type="match status" value="1"/>
</dbReference>
<dbReference type="PANTHER" id="PTHR30319">
    <property type="entry name" value="PHENYLACETIC ACID REGULATOR-RELATED TRANSCRIPTIONAL REPRESSOR"/>
    <property type="match status" value="1"/>
</dbReference>
<dbReference type="EMBL" id="OBEL01000001">
    <property type="protein sequence ID" value="SNZ07295.1"/>
    <property type="molecule type" value="Genomic_DNA"/>
</dbReference>
<keyword evidence="4" id="KW-1185">Reference proteome</keyword>
<dbReference type="Pfam" id="PF08223">
    <property type="entry name" value="PaaX_C"/>
    <property type="match status" value="1"/>
</dbReference>
<dbReference type="InterPro" id="IPR036390">
    <property type="entry name" value="WH_DNA-bd_sf"/>
</dbReference>